<name>A0AAD2V3X4_YEREN</name>
<gene>
    <name evidence="1" type="ORF">RSF11_004243</name>
</gene>
<sequence length="77" mass="8545">MNLKATNFRMYSATPEQSASVVVSVDVFHDNDDDSIMGRHINLPFNPKDTFESVGDKAIAIVKAELLSLAKDITKFE</sequence>
<proteinExistence type="predicted"/>
<dbReference type="EMBL" id="ABNAVX010000042">
    <property type="protein sequence ID" value="ELI8104477.1"/>
    <property type="molecule type" value="Genomic_DNA"/>
</dbReference>
<evidence type="ECO:0000313" key="2">
    <source>
        <dbReference type="Proteomes" id="UP001182355"/>
    </source>
</evidence>
<dbReference type="AlphaFoldDB" id="A0AAD2V3X4"/>
<organism evidence="1 2">
    <name type="scientific">Yersinia enterocolitica</name>
    <dbReference type="NCBI Taxonomy" id="630"/>
    <lineage>
        <taxon>Bacteria</taxon>
        <taxon>Pseudomonadati</taxon>
        <taxon>Pseudomonadota</taxon>
        <taxon>Gammaproteobacteria</taxon>
        <taxon>Enterobacterales</taxon>
        <taxon>Yersiniaceae</taxon>
        <taxon>Yersinia</taxon>
    </lineage>
</organism>
<reference evidence="1" key="1">
    <citation type="submission" date="2023-02" db="EMBL/GenBank/DDBJ databases">
        <authorList>
            <person name="Ashton P.M."/>
            <person name="Dallman T."/>
            <person name="Nair S."/>
            <person name="De Pinna E."/>
            <person name="Peters T."/>
            <person name="Grant K."/>
        </authorList>
    </citation>
    <scope>NUCLEOTIDE SEQUENCE</scope>
    <source>
        <strain evidence="1">01103883</strain>
    </source>
</reference>
<comment type="caution">
    <text evidence="1">The sequence shown here is derived from an EMBL/GenBank/DDBJ whole genome shotgun (WGS) entry which is preliminary data.</text>
</comment>
<dbReference type="RefSeq" id="WP_046051385.1">
    <property type="nucleotide sequence ID" value="NZ_CP107091.1"/>
</dbReference>
<dbReference type="Proteomes" id="UP001182355">
    <property type="component" value="Unassembled WGS sequence"/>
</dbReference>
<protein>
    <submittedName>
        <fullName evidence="1">Uncharacterized protein</fullName>
    </submittedName>
</protein>
<evidence type="ECO:0000313" key="1">
    <source>
        <dbReference type="EMBL" id="ELI8104477.1"/>
    </source>
</evidence>
<accession>A0AAD2V3X4</accession>